<dbReference type="SMART" id="SM00091">
    <property type="entry name" value="PAS"/>
    <property type="match status" value="2"/>
</dbReference>
<dbReference type="InterPro" id="IPR000014">
    <property type="entry name" value="PAS"/>
</dbReference>
<dbReference type="NCBIfam" id="TIGR00229">
    <property type="entry name" value="sensory_box"/>
    <property type="match status" value="3"/>
</dbReference>
<dbReference type="Gene3D" id="3.30.450.20">
    <property type="entry name" value="PAS domain"/>
    <property type="match status" value="3"/>
</dbReference>
<dbReference type="KEGG" id="aaco:K1I37_13455"/>
<keyword evidence="4" id="KW-1185">Reference proteome</keyword>
<reference evidence="4" key="1">
    <citation type="journal article" date="2022" name="G3 (Bethesda)">
        <title>Unveiling the complete genome sequence of Alicyclobacillus acidoterrestris DSM 3922T, a taint-producing strain.</title>
        <authorList>
            <person name="Leonardo I.C."/>
            <person name="Barreto Crespo M.T."/>
            <person name="Gaspar F.B."/>
        </authorList>
    </citation>
    <scope>NUCLEOTIDE SEQUENCE [LARGE SCALE GENOMIC DNA]</scope>
    <source>
        <strain evidence="4">DSM 3922</strain>
    </source>
</reference>
<feature type="domain" description="PAS" evidence="1">
    <location>
        <begin position="113"/>
        <end position="177"/>
    </location>
</feature>
<dbReference type="CDD" id="cd00130">
    <property type="entry name" value="PAS"/>
    <property type="match status" value="2"/>
</dbReference>
<dbReference type="Pfam" id="PF00989">
    <property type="entry name" value="PAS"/>
    <property type="match status" value="2"/>
</dbReference>
<evidence type="ECO:0000259" key="1">
    <source>
        <dbReference type="PROSITE" id="PS50112"/>
    </source>
</evidence>
<dbReference type="PANTHER" id="PTHR44757">
    <property type="entry name" value="DIGUANYLATE CYCLASE DGCP"/>
    <property type="match status" value="1"/>
</dbReference>
<protein>
    <submittedName>
        <fullName evidence="3">PAS domain S-box protein</fullName>
    </submittedName>
</protein>
<feature type="domain" description="PAC" evidence="2">
    <location>
        <begin position="62"/>
        <end position="112"/>
    </location>
</feature>
<name>A0A9E7CQF3_ALIAG</name>
<feature type="domain" description="PAS" evidence="1">
    <location>
        <begin position="238"/>
        <end position="307"/>
    </location>
</feature>
<feature type="domain" description="PAC" evidence="2">
    <location>
        <begin position="187"/>
        <end position="237"/>
    </location>
</feature>
<dbReference type="InterPro" id="IPR035965">
    <property type="entry name" value="PAS-like_dom_sf"/>
</dbReference>
<dbReference type="InterPro" id="IPR013767">
    <property type="entry name" value="PAS_fold"/>
</dbReference>
<dbReference type="GO" id="GO:0006355">
    <property type="term" value="P:regulation of DNA-templated transcription"/>
    <property type="evidence" value="ECO:0007669"/>
    <property type="project" value="InterPro"/>
</dbReference>
<dbReference type="InterPro" id="IPR001610">
    <property type="entry name" value="PAC"/>
</dbReference>
<dbReference type="PROSITE" id="PS50112">
    <property type="entry name" value="PAS"/>
    <property type="match status" value="2"/>
</dbReference>
<dbReference type="EMBL" id="CP080467">
    <property type="protein sequence ID" value="UNO47694.1"/>
    <property type="molecule type" value="Genomic_DNA"/>
</dbReference>
<sequence length="307" mass="34793">MEGIKRGSVDLIIIRIEWRYLKKLCTSVLTGRGSIRLSFFHPDYREVSRDRFFHSEVGQELPFIETVMIRDDGKRIDVEIGGVHILRDGEPAVLSIFRDVTDRKQAEQKLSESEKRYRRLVELSPIAMLVHRDGLIQYANRSCTKLLGAASVDELLQQPILDFSPPAYRDAVERRIRALDGTGIFVDPTEEQVVRRDKTIIDVEVTGVSIQYEGQPAYLMMIQDITREKQAEEALRESEEKYRLIAESMTDLVTVLDENGVVKYASPSHESVLGISPETYQGRIAFDVVHPGDVRVLGSGVNSTARS</sequence>
<evidence type="ECO:0000313" key="3">
    <source>
        <dbReference type="EMBL" id="UNO47694.1"/>
    </source>
</evidence>
<dbReference type="Proteomes" id="UP000829401">
    <property type="component" value="Chromosome"/>
</dbReference>
<dbReference type="PROSITE" id="PS50113">
    <property type="entry name" value="PAC"/>
    <property type="match status" value="2"/>
</dbReference>
<gene>
    <name evidence="3" type="ORF">K1I37_13455</name>
</gene>
<dbReference type="SMART" id="SM00086">
    <property type="entry name" value="PAC"/>
    <property type="match status" value="2"/>
</dbReference>
<dbReference type="SUPFAM" id="SSF55785">
    <property type="entry name" value="PYP-like sensor domain (PAS domain)"/>
    <property type="match status" value="3"/>
</dbReference>
<proteinExistence type="predicted"/>
<accession>A0A9E7CQF3</accession>
<dbReference type="AlphaFoldDB" id="A0A9E7CQF3"/>
<evidence type="ECO:0000259" key="2">
    <source>
        <dbReference type="PROSITE" id="PS50113"/>
    </source>
</evidence>
<evidence type="ECO:0000313" key="4">
    <source>
        <dbReference type="Proteomes" id="UP000829401"/>
    </source>
</evidence>
<organism evidence="3 4">
    <name type="scientific">Alicyclobacillus acidoterrestris (strain ATCC 49025 / DSM 3922 / CIP 106132 / NCIMB 13137 / GD3B)</name>
    <dbReference type="NCBI Taxonomy" id="1356854"/>
    <lineage>
        <taxon>Bacteria</taxon>
        <taxon>Bacillati</taxon>
        <taxon>Bacillota</taxon>
        <taxon>Bacilli</taxon>
        <taxon>Bacillales</taxon>
        <taxon>Alicyclobacillaceae</taxon>
        <taxon>Alicyclobacillus</taxon>
    </lineage>
</organism>
<dbReference type="InterPro" id="IPR000700">
    <property type="entry name" value="PAS-assoc_C"/>
</dbReference>
<dbReference type="InterPro" id="IPR052155">
    <property type="entry name" value="Biofilm_reg_signaling"/>
</dbReference>
<dbReference type="PANTHER" id="PTHR44757:SF2">
    <property type="entry name" value="BIOFILM ARCHITECTURE MAINTENANCE PROTEIN MBAA"/>
    <property type="match status" value="1"/>
</dbReference>
<dbReference type="Pfam" id="PF13426">
    <property type="entry name" value="PAS_9"/>
    <property type="match status" value="1"/>
</dbReference>